<sequence length="70" mass="8266">NDWDIQVRVDSGHKTAAKQSTDHSSSTFLFIRRDTFRILNLFNFFLSPKSLQNVSPKLGHAFYNTFFLRW</sequence>
<proteinExistence type="predicted"/>
<gene>
    <name evidence="1" type="ORF">EAI46_23240</name>
</gene>
<feature type="non-terminal residue" evidence="1">
    <location>
        <position position="1"/>
    </location>
</feature>
<evidence type="ECO:0000313" key="2">
    <source>
        <dbReference type="Proteomes" id="UP000281340"/>
    </source>
</evidence>
<organism evidence="1 2">
    <name type="scientific">Escherichia coli</name>
    <dbReference type="NCBI Taxonomy" id="562"/>
    <lineage>
        <taxon>Bacteria</taxon>
        <taxon>Pseudomonadati</taxon>
        <taxon>Pseudomonadota</taxon>
        <taxon>Gammaproteobacteria</taxon>
        <taxon>Enterobacterales</taxon>
        <taxon>Enterobacteriaceae</taxon>
        <taxon>Escherichia</taxon>
    </lineage>
</organism>
<dbReference type="AlphaFoldDB" id="A0A3L9I059"/>
<accession>A0A3L9I059</accession>
<reference evidence="1 2" key="1">
    <citation type="submission" date="2018-10" db="EMBL/GenBank/DDBJ databases">
        <title>Comparison of Escherichia coli isolates recovered from retail chicken and from chicken fecal samples by antimicrobial susceptibility test and whole genome sequencing.</title>
        <authorList>
            <person name="Tang B."/>
            <person name="Ma Y."/>
            <person name="He X."/>
            <person name="Cao L."/>
            <person name="Xia X."/>
            <person name="Yang H."/>
        </authorList>
    </citation>
    <scope>NUCLEOTIDE SEQUENCE [LARGE SCALE GENOMIC DNA]</scope>
    <source>
        <strain evidence="1 2">CMJH98b</strain>
    </source>
</reference>
<evidence type="ECO:0000313" key="1">
    <source>
        <dbReference type="EMBL" id="RLY54509.1"/>
    </source>
</evidence>
<comment type="caution">
    <text evidence="1">The sequence shown here is derived from an EMBL/GenBank/DDBJ whole genome shotgun (WGS) entry which is preliminary data.</text>
</comment>
<protein>
    <submittedName>
        <fullName evidence="1">Uncharacterized protein</fullName>
    </submittedName>
</protein>
<dbReference type="EMBL" id="RDDM01000282">
    <property type="protein sequence ID" value="RLY54509.1"/>
    <property type="molecule type" value="Genomic_DNA"/>
</dbReference>
<name>A0A3L9I059_ECOLX</name>
<dbReference type="Proteomes" id="UP000281340">
    <property type="component" value="Unassembled WGS sequence"/>
</dbReference>